<evidence type="ECO:0000313" key="3">
    <source>
        <dbReference type="Proteomes" id="UP000578000"/>
    </source>
</evidence>
<sequence>MTVIAFTATAIAGVAVGLLGGFVFYAYAASNSQ</sequence>
<keyword evidence="1" id="KW-0812">Transmembrane</keyword>
<proteinExistence type="predicted"/>
<reference evidence="2 3" key="1">
    <citation type="submission" date="2020-08" db="EMBL/GenBank/DDBJ databases">
        <title>Genomic Encyclopedia of Type Strains, Phase IV (KMG-IV): sequencing the most valuable type-strain genomes for metagenomic binning, comparative biology and taxonomic classification.</title>
        <authorList>
            <person name="Goeker M."/>
        </authorList>
    </citation>
    <scope>NUCLEOTIDE SEQUENCE [LARGE SCALE GENOMIC DNA]</scope>
    <source>
        <strain evidence="2 3">DSM 4491</strain>
    </source>
</reference>
<comment type="caution">
    <text evidence="2">The sequence shown here is derived from an EMBL/GenBank/DDBJ whole genome shotgun (WGS) entry which is preliminary data.</text>
</comment>
<feature type="transmembrane region" description="Helical" evidence="1">
    <location>
        <begin position="6"/>
        <end position="28"/>
    </location>
</feature>
<keyword evidence="1" id="KW-0472">Membrane</keyword>
<protein>
    <submittedName>
        <fullName evidence="2">Uncharacterized protein</fullName>
    </submittedName>
</protein>
<dbReference type="EMBL" id="JACHIE010000005">
    <property type="protein sequence ID" value="MBB6457004.1"/>
    <property type="molecule type" value="Genomic_DNA"/>
</dbReference>
<accession>A0A841QFH8</accession>
<name>A0A841QFH8_9PROT</name>
<evidence type="ECO:0000256" key="1">
    <source>
        <dbReference type="SAM" id="Phobius"/>
    </source>
</evidence>
<keyword evidence="3" id="KW-1185">Reference proteome</keyword>
<dbReference type="AlphaFoldDB" id="A0A841QFH8"/>
<evidence type="ECO:0000313" key="2">
    <source>
        <dbReference type="EMBL" id="MBB6457004.1"/>
    </source>
</evidence>
<organism evidence="2 3">
    <name type="scientific">Acetobacter lovaniensis</name>
    <dbReference type="NCBI Taxonomy" id="104100"/>
    <lineage>
        <taxon>Bacteria</taxon>
        <taxon>Pseudomonadati</taxon>
        <taxon>Pseudomonadota</taxon>
        <taxon>Alphaproteobacteria</taxon>
        <taxon>Acetobacterales</taxon>
        <taxon>Acetobacteraceae</taxon>
        <taxon>Acetobacter</taxon>
    </lineage>
</organism>
<keyword evidence="1" id="KW-1133">Transmembrane helix</keyword>
<gene>
    <name evidence="2" type="ORF">HNR55_001587</name>
</gene>
<dbReference type="Proteomes" id="UP000578000">
    <property type="component" value="Unassembled WGS sequence"/>
</dbReference>